<dbReference type="AlphaFoldDB" id="A0A420DM38"/>
<proteinExistence type="predicted"/>
<organism evidence="1 2">
    <name type="scientific">Ichthyenterobacterium magnum</name>
    <dbReference type="NCBI Taxonomy" id="1230530"/>
    <lineage>
        <taxon>Bacteria</taxon>
        <taxon>Pseudomonadati</taxon>
        <taxon>Bacteroidota</taxon>
        <taxon>Flavobacteriia</taxon>
        <taxon>Flavobacteriales</taxon>
        <taxon>Flavobacteriaceae</taxon>
        <taxon>Ichthyenterobacterium</taxon>
    </lineage>
</organism>
<accession>A0A420DM38</accession>
<dbReference type="EMBL" id="RAQJ01000002">
    <property type="protein sequence ID" value="RKE95271.1"/>
    <property type="molecule type" value="Genomic_DNA"/>
</dbReference>
<protein>
    <submittedName>
        <fullName evidence="1">Uncharacterized protein</fullName>
    </submittedName>
</protein>
<evidence type="ECO:0000313" key="1">
    <source>
        <dbReference type="EMBL" id="RKE95271.1"/>
    </source>
</evidence>
<dbReference type="Proteomes" id="UP000284892">
    <property type="component" value="Unassembled WGS sequence"/>
</dbReference>
<reference evidence="1 2" key="1">
    <citation type="submission" date="2018-09" db="EMBL/GenBank/DDBJ databases">
        <title>Genomic Encyclopedia of Archaeal and Bacterial Type Strains, Phase II (KMG-II): from individual species to whole genera.</title>
        <authorList>
            <person name="Goeker M."/>
        </authorList>
    </citation>
    <scope>NUCLEOTIDE SEQUENCE [LARGE SCALE GENOMIC DNA]</scope>
    <source>
        <strain evidence="1 2">DSM 26283</strain>
    </source>
</reference>
<evidence type="ECO:0000313" key="2">
    <source>
        <dbReference type="Proteomes" id="UP000284892"/>
    </source>
</evidence>
<comment type="caution">
    <text evidence="1">The sequence shown here is derived from an EMBL/GenBank/DDBJ whole genome shotgun (WGS) entry which is preliminary data.</text>
</comment>
<gene>
    <name evidence="1" type="ORF">BXY80_1458</name>
</gene>
<keyword evidence="2" id="KW-1185">Reference proteome</keyword>
<dbReference type="OrthoDB" id="1449138at2"/>
<name>A0A420DM38_9FLAO</name>
<dbReference type="RefSeq" id="WP_120200591.1">
    <property type="nucleotide sequence ID" value="NZ_RAQJ01000002.1"/>
</dbReference>
<sequence length="110" mass="13114">MQNLKQHIIFKIATLALVFALLTPSVVKFWHLFEHHKHEVCLGEYQDHLHTLDIDCDFYKFKLNTPFTFSDFDFVLFSTEDNHQINTSQYSFLSNYQKLHFSLRAPPYNS</sequence>